<proteinExistence type="predicted"/>
<dbReference type="EMBL" id="CP043506">
    <property type="protein sequence ID" value="QEO18051.1"/>
    <property type="molecule type" value="Genomic_DNA"/>
</dbReference>
<name>A0A5C1YPW7_9PROT</name>
<feature type="transmembrane region" description="Helical" evidence="8">
    <location>
        <begin position="105"/>
        <end position="123"/>
    </location>
</feature>
<evidence type="ECO:0000256" key="7">
    <source>
        <dbReference type="ARBA" id="ARBA00023136"/>
    </source>
</evidence>
<dbReference type="GO" id="GO:0016763">
    <property type="term" value="F:pentosyltransferase activity"/>
    <property type="evidence" value="ECO:0007669"/>
    <property type="project" value="TreeGrafter"/>
</dbReference>
<keyword evidence="5 8" id="KW-0812">Transmembrane</keyword>
<evidence type="ECO:0000313" key="10">
    <source>
        <dbReference type="EMBL" id="QEO18051.1"/>
    </source>
</evidence>
<feature type="transmembrane region" description="Helical" evidence="8">
    <location>
        <begin position="245"/>
        <end position="268"/>
    </location>
</feature>
<keyword evidence="6 8" id="KW-1133">Transmembrane helix</keyword>
<dbReference type="GO" id="GO:0005886">
    <property type="term" value="C:plasma membrane"/>
    <property type="evidence" value="ECO:0007669"/>
    <property type="project" value="UniProtKB-SubCell"/>
</dbReference>
<evidence type="ECO:0000313" key="11">
    <source>
        <dbReference type="Proteomes" id="UP000324536"/>
    </source>
</evidence>
<keyword evidence="11" id="KW-1185">Reference proteome</keyword>
<dbReference type="InterPro" id="IPR038731">
    <property type="entry name" value="RgtA/B/C-like"/>
</dbReference>
<dbReference type="InterPro" id="IPR050297">
    <property type="entry name" value="LipidA_mod_glycosyltrf_83"/>
</dbReference>
<feature type="transmembrane region" description="Helical" evidence="8">
    <location>
        <begin position="74"/>
        <end position="99"/>
    </location>
</feature>
<evidence type="ECO:0000256" key="6">
    <source>
        <dbReference type="ARBA" id="ARBA00022989"/>
    </source>
</evidence>
<protein>
    <submittedName>
        <fullName evidence="10">Glycosyltransferase family 39 protein</fullName>
    </submittedName>
</protein>
<feature type="transmembrane region" description="Helical" evidence="8">
    <location>
        <begin position="168"/>
        <end position="187"/>
    </location>
</feature>
<keyword evidence="2" id="KW-1003">Cell membrane</keyword>
<feature type="transmembrane region" description="Helical" evidence="8">
    <location>
        <begin position="277"/>
        <end position="294"/>
    </location>
</feature>
<dbReference type="Proteomes" id="UP000324536">
    <property type="component" value="Chromosome"/>
</dbReference>
<dbReference type="RefSeq" id="WP_149279724.1">
    <property type="nucleotide sequence ID" value="NZ_CP043506.1"/>
</dbReference>
<evidence type="ECO:0000256" key="4">
    <source>
        <dbReference type="ARBA" id="ARBA00022679"/>
    </source>
</evidence>
<feature type="domain" description="Glycosyltransferase RgtA/B/C/D-like" evidence="9">
    <location>
        <begin position="53"/>
        <end position="213"/>
    </location>
</feature>
<dbReference type="OrthoDB" id="9811222at2"/>
<feature type="transmembrane region" description="Helical" evidence="8">
    <location>
        <begin position="194"/>
        <end position="213"/>
    </location>
</feature>
<dbReference type="AlphaFoldDB" id="A0A5C1YPW7"/>
<evidence type="ECO:0000256" key="3">
    <source>
        <dbReference type="ARBA" id="ARBA00022676"/>
    </source>
</evidence>
<reference evidence="10 11" key="1">
    <citation type="submission" date="2019-09" db="EMBL/GenBank/DDBJ databases">
        <title>Genome sequencing of strain KACC 21233.</title>
        <authorList>
            <person name="Heo J."/>
            <person name="Kim S.-J."/>
            <person name="Kim J.-S."/>
            <person name="Hong S.-B."/>
            <person name="Kwon S.-W."/>
        </authorList>
    </citation>
    <scope>NUCLEOTIDE SEQUENCE [LARGE SCALE GENOMIC DNA]</scope>
    <source>
        <strain evidence="10 11">KACC 21233</strain>
    </source>
</reference>
<feature type="transmembrane region" description="Helical" evidence="8">
    <location>
        <begin position="130"/>
        <end position="156"/>
    </location>
</feature>
<evidence type="ECO:0000256" key="2">
    <source>
        <dbReference type="ARBA" id="ARBA00022475"/>
    </source>
</evidence>
<evidence type="ECO:0000256" key="5">
    <source>
        <dbReference type="ARBA" id="ARBA00022692"/>
    </source>
</evidence>
<evidence type="ECO:0000256" key="1">
    <source>
        <dbReference type="ARBA" id="ARBA00004651"/>
    </source>
</evidence>
<feature type="transmembrane region" description="Helical" evidence="8">
    <location>
        <begin position="324"/>
        <end position="345"/>
    </location>
</feature>
<evidence type="ECO:0000259" key="9">
    <source>
        <dbReference type="Pfam" id="PF13231"/>
    </source>
</evidence>
<comment type="subcellular location">
    <subcellularLocation>
        <location evidence="1">Cell membrane</location>
        <topology evidence="1">Multi-pass membrane protein</topology>
    </subcellularLocation>
</comment>
<dbReference type="PANTHER" id="PTHR33908:SF11">
    <property type="entry name" value="MEMBRANE PROTEIN"/>
    <property type="match status" value="1"/>
</dbReference>
<organism evidence="10 11">
    <name type="scientific">Acetobacter vaccinii</name>
    <dbReference type="NCBI Taxonomy" id="2592655"/>
    <lineage>
        <taxon>Bacteria</taxon>
        <taxon>Pseudomonadati</taxon>
        <taxon>Pseudomonadota</taxon>
        <taxon>Alphaproteobacteria</taxon>
        <taxon>Acetobacterales</taxon>
        <taxon>Acetobacteraceae</taxon>
        <taxon>Acetobacter</taxon>
    </lineage>
</organism>
<dbReference type="PANTHER" id="PTHR33908">
    <property type="entry name" value="MANNOSYLTRANSFERASE YKCB-RELATED"/>
    <property type="match status" value="1"/>
</dbReference>
<keyword evidence="4 10" id="KW-0808">Transferase</keyword>
<evidence type="ECO:0000256" key="8">
    <source>
        <dbReference type="SAM" id="Phobius"/>
    </source>
</evidence>
<accession>A0A5C1YPW7</accession>
<feature type="transmembrane region" description="Helical" evidence="8">
    <location>
        <begin position="38"/>
        <end position="62"/>
    </location>
</feature>
<keyword evidence="7 8" id="KW-0472">Membrane</keyword>
<dbReference type="GO" id="GO:0009103">
    <property type="term" value="P:lipopolysaccharide biosynthetic process"/>
    <property type="evidence" value="ECO:0007669"/>
    <property type="project" value="UniProtKB-ARBA"/>
</dbReference>
<dbReference type="Pfam" id="PF13231">
    <property type="entry name" value="PMT_2"/>
    <property type="match status" value="1"/>
</dbReference>
<sequence length="491" mass="52783">MERPAPLRAKVLWPALLVALTGARLILAAYVPLAPDEAYYRLWALAPAAGYLDHPPLVALCMRLGMAVAGDTAFGLRLLGPLLAGVGSVFLAWAASLWAGRAAGIRAAVLLNATLAVGLGSLVMTPDTPLVFFMAIMLLALSRLCAGGAGWLWLLAGLAAGLGLDSKYTAALPVAGVGLWLCAFPAGRRWLLTIWPWLGALLAGLVVTPVLWWNAHHHWASFLKQGGRVEDWHPTRMLTFMGELVGGQVGLASPLVFVLFAGGVVLLWRRRDSFGSLLLYVILCPALVFVQHAVGARVQANWPVVIYPALALAAARWHPRWWPAAPVLGVLLTGIVVGQAVWAPLRLSPHTDVTLRQMGGWPSLAHAVDAAMPAGLPIIADEYGLAAELAFYMPRRTVLAVEPRWRLFALSHPACGTQGYLLRSHKRADQPDTHWFDVLDGPSAPVVRSRGGVVADTYVLYKVQLRCEGGENPMLDAARLPMRQPQLAAGL</sequence>
<keyword evidence="3" id="KW-0328">Glycosyltransferase</keyword>
<dbReference type="KEGG" id="acek:FLP30_10170"/>
<gene>
    <name evidence="10" type="ORF">FLP30_10170</name>
</gene>